<keyword evidence="3" id="KW-0238">DNA-binding</keyword>
<dbReference type="PANTHER" id="PTHR30118:SF12">
    <property type="entry name" value="TRANSCRIPTIONAL REGULATOR LYSR FAMILY"/>
    <property type="match status" value="1"/>
</dbReference>
<dbReference type="PRINTS" id="PR00039">
    <property type="entry name" value="HTHLYSR"/>
</dbReference>
<dbReference type="PROSITE" id="PS50931">
    <property type="entry name" value="HTH_LYSR"/>
    <property type="match status" value="1"/>
</dbReference>
<comment type="similarity">
    <text evidence="1">Belongs to the LysR transcriptional regulatory family.</text>
</comment>
<dbReference type="Gene3D" id="3.40.190.10">
    <property type="entry name" value="Periplasmic binding protein-like II"/>
    <property type="match status" value="2"/>
</dbReference>
<keyword evidence="4" id="KW-0804">Transcription</keyword>
<comment type="caution">
    <text evidence="6">The sequence shown here is derived from an EMBL/GenBank/DDBJ whole genome shotgun (WGS) entry which is preliminary data.</text>
</comment>
<dbReference type="Pfam" id="PF03466">
    <property type="entry name" value="LysR_substrate"/>
    <property type="match status" value="1"/>
</dbReference>
<dbReference type="InterPro" id="IPR037402">
    <property type="entry name" value="YidZ_PBP2"/>
</dbReference>
<organism evidence="6">
    <name type="scientific">marine sediment metagenome</name>
    <dbReference type="NCBI Taxonomy" id="412755"/>
    <lineage>
        <taxon>unclassified sequences</taxon>
        <taxon>metagenomes</taxon>
        <taxon>ecological metagenomes</taxon>
    </lineage>
</organism>
<dbReference type="GO" id="GO:0003700">
    <property type="term" value="F:DNA-binding transcription factor activity"/>
    <property type="evidence" value="ECO:0007669"/>
    <property type="project" value="InterPro"/>
</dbReference>
<evidence type="ECO:0000256" key="1">
    <source>
        <dbReference type="ARBA" id="ARBA00009437"/>
    </source>
</evidence>
<sequence length="335" mass="37980">NNPHNYKACIVDTKLLSRVDLNLLVALQMLIEEQSVTRAAERLFITQPAMSKTLQRLRELFDDPLFIRSGRGLIPTPRATELGKQLPMLLAGVADLVAPSQFDPLTYEGEICIMAAEFIAVQVIPTLTSRLINEAPFMSLTLTSEPHEEGRVLEDGQLDFAIEIARPYSDEYHMTPLGSFTPAVWMRAEHPLAKKETLTLKEMLEYPFIQYYLLLSGVVSAAVETRFDRELSKLGLKRKKSLVTTQLMTAMDALRQTDCLMMATMHDLKIEGETYDIVRKPYPEELDFDSTVPVVLVQHARTIKSPAHQWVKEKIVGIVREIQERAKEAARLHPH</sequence>
<feature type="domain" description="HTH lysR-type" evidence="5">
    <location>
        <begin position="19"/>
        <end position="76"/>
    </location>
</feature>
<dbReference type="Gene3D" id="1.10.10.10">
    <property type="entry name" value="Winged helix-like DNA-binding domain superfamily/Winged helix DNA-binding domain"/>
    <property type="match status" value="1"/>
</dbReference>
<keyword evidence="2" id="KW-0805">Transcription regulation</keyword>
<dbReference type="Pfam" id="PF00126">
    <property type="entry name" value="HTH_1"/>
    <property type="match status" value="1"/>
</dbReference>
<protein>
    <recommendedName>
        <fullName evidence="5">HTH lysR-type domain-containing protein</fullName>
    </recommendedName>
</protein>
<name>A0A0F8Z860_9ZZZZ</name>
<evidence type="ECO:0000256" key="2">
    <source>
        <dbReference type="ARBA" id="ARBA00023015"/>
    </source>
</evidence>
<evidence type="ECO:0000313" key="6">
    <source>
        <dbReference type="EMBL" id="KKK56296.1"/>
    </source>
</evidence>
<dbReference type="AlphaFoldDB" id="A0A0F8Z860"/>
<dbReference type="EMBL" id="LAZR01065067">
    <property type="protein sequence ID" value="KKK56296.1"/>
    <property type="molecule type" value="Genomic_DNA"/>
</dbReference>
<dbReference type="InterPro" id="IPR036388">
    <property type="entry name" value="WH-like_DNA-bd_sf"/>
</dbReference>
<evidence type="ECO:0000256" key="3">
    <source>
        <dbReference type="ARBA" id="ARBA00023125"/>
    </source>
</evidence>
<reference evidence="6" key="1">
    <citation type="journal article" date="2015" name="Nature">
        <title>Complex archaea that bridge the gap between prokaryotes and eukaryotes.</title>
        <authorList>
            <person name="Spang A."/>
            <person name="Saw J.H."/>
            <person name="Jorgensen S.L."/>
            <person name="Zaremba-Niedzwiedzka K."/>
            <person name="Martijn J."/>
            <person name="Lind A.E."/>
            <person name="van Eijk R."/>
            <person name="Schleper C."/>
            <person name="Guy L."/>
            <person name="Ettema T.J."/>
        </authorList>
    </citation>
    <scope>NUCLEOTIDE SEQUENCE</scope>
</reference>
<dbReference type="CDD" id="cd08417">
    <property type="entry name" value="PBP2_Nitroaromatics_like"/>
    <property type="match status" value="1"/>
</dbReference>
<dbReference type="SUPFAM" id="SSF53850">
    <property type="entry name" value="Periplasmic binding protein-like II"/>
    <property type="match status" value="1"/>
</dbReference>
<accession>A0A0F8Z860</accession>
<dbReference type="InterPro" id="IPR000847">
    <property type="entry name" value="LysR_HTH_N"/>
</dbReference>
<feature type="non-terminal residue" evidence="6">
    <location>
        <position position="1"/>
    </location>
</feature>
<dbReference type="PANTHER" id="PTHR30118">
    <property type="entry name" value="HTH-TYPE TRANSCRIPTIONAL REGULATOR LEUO-RELATED"/>
    <property type="match status" value="1"/>
</dbReference>
<evidence type="ECO:0000256" key="4">
    <source>
        <dbReference type="ARBA" id="ARBA00023163"/>
    </source>
</evidence>
<dbReference type="InterPro" id="IPR005119">
    <property type="entry name" value="LysR_subst-bd"/>
</dbReference>
<evidence type="ECO:0000259" key="5">
    <source>
        <dbReference type="PROSITE" id="PS50931"/>
    </source>
</evidence>
<dbReference type="SUPFAM" id="SSF46785">
    <property type="entry name" value="Winged helix' DNA-binding domain"/>
    <property type="match status" value="1"/>
</dbReference>
<dbReference type="InterPro" id="IPR050389">
    <property type="entry name" value="LysR-type_TF"/>
</dbReference>
<gene>
    <name evidence="6" type="ORF">LCGC14_3065950</name>
</gene>
<dbReference type="InterPro" id="IPR036390">
    <property type="entry name" value="WH_DNA-bd_sf"/>
</dbReference>
<dbReference type="GO" id="GO:0003677">
    <property type="term" value="F:DNA binding"/>
    <property type="evidence" value="ECO:0007669"/>
    <property type="project" value="UniProtKB-KW"/>
</dbReference>
<proteinExistence type="inferred from homology"/>